<dbReference type="InterPro" id="IPR016181">
    <property type="entry name" value="Acyl_CoA_acyltransferase"/>
</dbReference>
<feature type="domain" description="N-acetyltransferase" evidence="1">
    <location>
        <begin position="1"/>
        <end position="138"/>
    </location>
</feature>
<dbReference type="EMBL" id="FNGY01000012">
    <property type="protein sequence ID" value="SDO18160.1"/>
    <property type="molecule type" value="Genomic_DNA"/>
</dbReference>
<dbReference type="STRING" id="430522.BFS30_12790"/>
<dbReference type="GO" id="GO:0016747">
    <property type="term" value="F:acyltransferase activity, transferring groups other than amino-acyl groups"/>
    <property type="evidence" value="ECO:0007669"/>
    <property type="project" value="InterPro"/>
</dbReference>
<accession>A0A1H0HGD1</accession>
<name>A0A1H0HGD1_9SPHI</name>
<dbReference type="InterPro" id="IPR000182">
    <property type="entry name" value="GNAT_dom"/>
</dbReference>
<proteinExistence type="predicted"/>
<dbReference type="RefSeq" id="WP_074612121.1">
    <property type="nucleotide sequence ID" value="NZ_FNGY01000012.1"/>
</dbReference>
<dbReference type="PROSITE" id="PS51186">
    <property type="entry name" value="GNAT"/>
    <property type="match status" value="1"/>
</dbReference>
<evidence type="ECO:0000313" key="2">
    <source>
        <dbReference type="EMBL" id="SDO18160.1"/>
    </source>
</evidence>
<dbReference type="AlphaFoldDB" id="A0A1H0HGD1"/>
<dbReference type="Pfam" id="PF13673">
    <property type="entry name" value="Acetyltransf_10"/>
    <property type="match status" value="1"/>
</dbReference>
<organism evidence="2 3">
    <name type="scientific">Pedobacter steynii</name>
    <dbReference type="NCBI Taxonomy" id="430522"/>
    <lineage>
        <taxon>Bacteria</taxon>
        <taxon>Pseudomonadati</taxon>
        <taxon>Bacteroidota</taxon>
        <taxon>Sphingobacteriia</taxon>
        <taxon>Sphingobacteriales</taxon>
        <taxon>Sphingobacteriaceae</taxon>
        <taxon>Pedobacter</taxon>
    </lineage>
</organism>
<gene>
    <name evidence="2" type="ORF">SAMN05421820_112140</name>
</gene>
<reference evidence="3" key="1">
    <citation type="submission" date="2016-10" db="EMBL/GenBank/DDBJ databases">
        <authorList>
            <person name="Varghese N."/>
            <person name="Submissions S."/>
        </authorList>
    </citation>
    <scope>NUCLEOTIDE SEQUENCE [LARGE SCALE GENOMIC DNA]</scope>
    <source>
        <strain evidence="3">DSM 19110</strain>
    </source>
</reference>
<dbReference type="Gene3D" id="3.40.630.30">
    <property type="match status" value="1"/>
</dbReference>
<keyword evidence="3" id="KW-1185">Reference proteome</keyword>
<dbReference type="OrthoDB" id="1178186at2"/>
<sequence length="139" mass="16004">MEKIQIEQIRPDLTWRIRHEAMYPDEPYDTIKLEDDPNGIHFGLFAEDQLVTVISVFEEGTVYQFRKFATLPAAQGKGYGSLMLQHIITYVSNIGATKLWCNARTSASAFYLKFGFSETDQRFSKLGLEFVIMQLQLNN</sequence>
<protein>
    <submittedName>
        <fullName evidence="2">Acetyltransferase (GNAT) domain-containing protein</fullName>
    </submittedName>
</protein>
<evidence type="ECO:0000259" key="1">
    <source>
        <dbReference type="PROSITE" id="PS51186"/>
    </source>
</evidence>
<dbReference type="Proteomes" id="UP000183200">
    <property type="component" value="Unassembled WGS sequence"/>
</dbReference>
<keyword evidence="2" id="KW-0808">Transferase</keyword>
<dbReference type="CDD" id="cd04301">
    <property type="entry name" value="NAT_SF"/>
    <property type="match status" value="1"/>
</dbReference>
<evidence type="ECO:0000313" key="3">
    <source>
        <dbReference type="Proteomes" id="UP000183200"/>
    </source>
</evidence>
<dbReference type="SUPFAM" id="SSF55729">
    <property type="entry name" value="Acyl-CoA N-acyltransferases (Nat)"/>
    <property type="match status" value="1"/>
</dbReference>